<dbReference type="GO" id="GO:0004674">
    <property type="term" value="F:protein serine/threonine kinase activity"/>
    <property type="evidence" value="ECO:0007669"/>
    <property type="project" value="UniProtKB-KW"/>
</dbReference>
<dbReference type="Gene3D" id="1.10.510.10">
    <property type="entry name" value="Transferase(Phosphotransferase) domain 1"/>
    <property type="match status" value="1"/>
</dbReference>
<evidence type="ECO:0000313" key="10">
    <source>
        <dbReference type="EMBL" id="KAE8762284.1"/>
    </source>
</evidence>
<gene>
    <name evidence="10" type="ORF">GB883_20145</name>
</gene>
<keyword evidence="2" id="KW-0723">Serine/threonine-protein kinase</keyword>
<evidence type="ECO:0000256" key="8">
    <source>
        <dbReference type="ARBA" id="ARBA00048679"/>
    </source>
</evidence>
<evidence type="ECO:0000256" key="6">
    <source>
        <dbReference type="ARBA" id="ARBA00022840"/>
    </source>
</evidence>
<keyword evidence="5 10" id="KW-0418">Kinase</keyword>
<keyword evidence="11" id="KW-1185">Reference proteome</keyword>
<evidence type="ECO:0000256" key="2">
    <source>
        <dbReference type="ARBA" id="ARBA00022527"/>
    </source>
</evidence>
<dbReference type="SUPFAM" id="SSF56112">
    <property type="entry name" value="Protein kinase-like (PK-like)"/>
    <property type="match status" value="1"/>
</dbReference>
<name>A0A7J5UJE5_9MICO</name>
<dbReference type="FunFam" id="1.10.510.10:FF:000021">
    <property type="entry name" value="Serine/threonine protein kinase"/>
    <property type="match status" value="1"/>
</dbReference>
<evidence type="ECO:0000256" key="3">
    <source>
        <dbReference type="ARBA" id="ARBA00022679"/>
    </source>
</evidence>
<comment type="catalytic activity">
    <reaction evidence="8">
        <text>L-seryl-[protein] + ATP = O-phospho-L-seryl-[protein] + ADP + H(+)</text>
        <dbReference type="Rhea" id="RHEA:17989"/>
        <dbReference type="Rhea" id="RHEA-COMP:9863"/>
        <dbReference type="Rhea" id="RHEA-COMP:11604"/>
        <dbReference type="ChEBI" id="CHEBI:15378"/>
        <dbReference type="ChEBI" id="CHEBI:29999"/>
        <dbReference type="ChEBI" id="CHEBI:30616"/>
        <dbReference type="ChEBI" id="CHEBI:83421"/>
        <dbReference type="ChEBI" id="CHEBI:456216"/>
        <dbReference type="EC" id="2.7.11.1"/>
    </reaction>
</comment>
<dbReference type="CDD" id="cd14014">
    <property type="entry name" value="STKc_PknB_like"/>
    <property type="match status" value="1"/>
</dbReference>
<dbReference type="InterPro" id="IPR011009">
    <property type="entry name" value="Kinase-like_dom_sf"/>
</dbReference>
<dbReference type="SMART" id="SM00220">
    <property type="entry name" value="S_TKc"/>
    <property type="match status" value="1"/>
</dbReference>
<dbReference type="FunFam" id="3.30.200.20:FF:000035">
    <property type="entry name" value="Serine/threonine protein kinase Stk1"/>
    <property type="match status" value="1"/>
</dbReference>
<dbReference type="InterPro" id="IPR008271">
    <property type="entry name" value="Ser/Thr_kinase_AS"/>
</dbReference>
<proteinExistence type="predicted"/>
<protein>
    <recommendedName>
        <fullName evidence="1">non-specific serine/threonine protein kinase</fullName>
        <ecNumber evidence="1">2.7.11.1</ecNumber>
    </recommendedName>
</protein>
<evidence type="ECO:0000256" key="4">
    <source>
        <dbReference type="ARBA" id="ARBA00022741"/>
    </source>
</evidence>
<dbReference type="Gene3D" id="3.30.200.20">
    <property type="entry name" value="Phosphorylase Kinase, domain 1"/>
    <property type="match status" value="1"/>
</dbReference>
<dbReference type="RefSeq" id="WP_152359900.1">
    <property type="nucleotide sequence ID" value="NZ_WHJE01000204.1"/>
</dbReference>
<comment type="caution">
    <text evidence="10">The sequence shown here is derived from an EMBL/GenBank/DDBJ whole genome shotgun (WGS) entry which is preliminary data.</text>
</comment>
<dbReference type="GO" id="GO:0005524">
    <property type="term" value="F:ATP binding"/>
    <property type="evidence" value="ECO:0007669"/>
    <property type="project" value="UniProtKB-KW"/>
</dbReference>
<dbReference type="GO" id="GO:0045717">
    <property type="term" value="P:negative regulation of fatty acid biosynthetic process"/>
    <property type="evidence" value="ECO:0007669"/>
    <property type="project" value="UniProtKB-ARBA"/>
</dbReference>
<feature type="domain" description="Protein kinase" evidence="9">
    <location>
        <begin position="10"/>
        <end position="270"/>
    </location>
</feature>
<evidence type="ECO:0000256" key="5">
    <source>
        <dbReference type="ARBA" id="ARBA00022777"/>
    </source>
</evidence>
<evidence type="ECO:0000256" key="7">
    <source>
        <dbReference type="ARBA" id="ARBA00047899"/>
    </source>
</evidence>
<dbReference type="PANTHER" id="PTHR43289">
    <property type="entry name" value="MITOGEN-ACTIVATED PROTEIN KINASE KINASE KINASE 20-RELATED"/>
    <property type="match status" value="1"/>
</dbReference>
<reference evidence="10 11" key="1">
    <citation type="submission" date="2019-10" db="EMBL/GenBank/DDBJ databases">
        <title>Georgenia wutianyii sp. nov. and Georgenia yuyongxinii sp. nov. isolated from plateau pika (Ochotona curzoniae) in the Qinghai-Tibet plateau of China.</title>
        <authorList>
            <person name="Tian Z."/>
        </authorList>
    </citation>
    <scope>NUCLEOTIDE SEQUENCE [LARGE SCALE GENOMIC DNA]</scope>
    <source>
        <strain evidence="10 11">DSM 21501</strain>
    </source>
</reference>
<evidence type="ECO:0000259" key="9">
    <source>
        <dbReference type="PROSITE" id="PS50011"/>
    </source>
</evidence>
<dbReference type="AlphaFoldDB" id="A0A7J5UJE5"/>
<evidence type="ECO:0000256" key="1">
    <source>
        <dbReference type="ARBA" id="ARBA00012513"/>
    </source>
</evidence>
<dbReference type="Proteomes" id="UP000451860">
    <property type="component" value="Unassembled WGS sequence"/>
</dbReference>
<dbReference type="EC" id="2.7.11.1" evidence="1"/>
<feature type="non-terminal residue" evidence="10">
    <location>
        <position position="286"/>
    </location>
</feature>
<sequence length="286" mass="30547">MIGQLVDDRYEVTARIARGGMATVYRAVDRRLERTVAVKVMHPHLAESPDFVARFRREARAAARLSHPGVVAVHDQGLAGEASYLTMEYVDGPNLRTVLRERGPLPLGEALRLVEQVLDALASAHRAGLVHRDIKPENVLLTPEGRAKVADFGLARAVTEATAATTGTVLGTVAYLAPEIVTDGRADLRADVYAVGVLLYELITGTQPFTGEAPIQVAFQHVNSAVPAPSTAVPWLPVEVDELVAALTARDADERPQDAGAALALARRTLDALDPAVLARRADAPA</sequence>
<dbReference type="PROSITE" id="PS50011">
    <property type="entry name" value="PROTEIN_KINASE_DOM"/>
    <property type="match status" value="1"/>
</dbReference>
<dbReference type="EMBL" id="WHJE01000204">
    <property type="protein sequence ID" value="KAE8762284.1"/>
    <property type="molecule type" value="Genomic_DNA"/>
</dbReference>
<dbReference type="InterPro" id="IPR000719">
    <property type="entry name" value="Prot_kinase_dom"/>
</dbReference>
<evidence type="ECO:0000313" key="11">
    <source>
        <dbReference type="Proteomes" id="UP000451860"/>
    </source>
</evidence>
<dbReference type="PROSITE" id="PS00108">
    <property type="entry name" value="PROTEIN_KINASE_ST"/>
    <property type="match status" value="1"/>
</dbReference>
<comment type="catalytic activity">
    <reaction evidence="7">
        <text>L-threonyl-[protein] + ATP = O-phospho-L-threonyl-[protein] + ADP + H(+)</text>
        <dbReference type="Rhea" id="RHEA:46608"/>
        <dbReference type="Rhea" id="RHEA-COMP:11060"/>
        <dbReference type="Rhea" id="RHEA-COMP:11605"/>
        <dbReference type="ChEBI" id="CHEBI:15378"/>
        <dbReference type="ChEBI" id="CHEBI:30013"/>
        <dbReference type="ChEBI" id="CHEBI:30616"/>
        <dbReference type="ChEBI" id="CHEBI:61977"/>
        <dbReference type="ChEBI" id="CHEBI:456216"/>
        <dbReference type="EC" id="2.7.11.1"/>
    </reaction>
</comment>
<dbReference type="Pfam" id="PF00069">
    <property type="entry name" value="Pkinase"/>
    <property type="match status" value="1"/>
</dbReference>
<dbReference type="PANTHER" id="PTHR43289:SF34">
    <property type="entry name" value="SERINE_THREONINE-PROTEIN KINASE YBDM-RELATED"/>
    <property type="match status" value="1"/>
</dbReference>
<keyword evidence="6" id="KW-0067">ATP-binding</keyword>
<keyword evidence="4" id="KW-0547">Nucleotide-binding</keyword>
<keyword evidence="3" id="KW-0808">Transferase</keyword>
<organism evidence="10 11">
    <name type="scientific">Georgenia thermotolerans</name>
    <dbReference type="NCBI Taxonomy" id="527326"/>
    <lineage>
        <taxon>Bacteria</taxon>
        <taxon>Bacillati</taxon>
        <taxon>Actinomycetota</taxon>
        <taxon>Actinomycetes</taxon>
        <taxon>Micrococcales</taxon>
        <taxon>Bogoriellaceae</taxon>
        <taxon>Georgenia</taxon>
    </lineage>
</organism>
<dbReference type="OrthoDB" id="9762169at2"/>
<accession>A0A7J5UJE5</accession>